<dbReference type="OrthoDB" id="9771112at2"/>
<protein>
    <submittedName>
        <fullName evidence="5">CHAT domain-containing protein</fullName>
    </submittedName>
</protein>
<evidence type="ECO:0000313" key="5">
    <source>
        <dbReference type="EMBL" id="SFZ89415.1"/>
    </source>
</evidence>
<keyword evidence="3" id="KW-1133">Transmembrane helix</keyword>
<reference evidence="5 6" key="1">
    <citation type="submission" date="2016-10" db="EMBL/GenBank/DDBJ databases">
        <authorList>
            <person name="de Groot N.N."/>
        </authorList>
    </citation>
    <scope>NUCLEOTIDE SEQUENCE [LARGE SCALE GENOMIC DNA]</scope>
    <source>
        <strain evidence="5 6">DSM 18180</strain>
    </source>
</reference>
<dbReference type="InterPro" id="IPR019734">
    <property type="entry name" value="TPR_rpt"/>
</dbReference>
<evidence type="ECO:0000256" key="1">
    <source>
        <dbReference type="PROSITE-ProRule" id="PRU00339"/>
    </source>
</evidence>
<accession>A0A1K2IAI8</accession>
<feature type="domain" description="CHAT" evidence="4">
    <location>
        <begin position="729"/>
        <end position="984"/>
    </location>
</feature>
<dbReference type="AlphaFoldDB" id="A0A1K2IAI8"/>
<organism evidence="5 6">
    <name type="scientific">Flaviramulus basaltis</name>
    <dbReference type="NCBI Taxonomy" id="369401"/>
    <lineage>
        <taxon>Bacteria</taxon>
        <taxon>Pseudomonadati</taxon>
        <taxon>Bacteroidota</taxon>
        <taxon>Flavobacteriia</taxon>
        <taxon>Flavobacteriales</taxon>
        <taxon>Flavobacteriaceae</taxon>
        <taxon>Flaviramulus</taxon>
    </lineage>
</organism>
<evidence type="ECO:0000259" key="4">
    <source>
        <dbReference type="Pfam" id="PF12770"/>
    </source>
</evidence>
<evidence type="ECO:0000256" key="2">
    <source>
        <dbReference type="SAM" id="Coils"/>
    </source>
</evidence>
<feature type="coiled-coil region" evidence="2">
    <location>
        <begin position="707"/>
        <end position="734"/>
    </location>
</feature>
<dbReference type="Pfam" id="PF13424">
    <property type="entry name" value="TPR_12"/>
    <property type="match status" value="1"/>
</dbReference>
<gene>
    <name evidence="5" type="ORF">SAMN05428642_101252</name>
</gene>
<feature type="repeat" description="TPR" evidence="1">
    <location>
        <begin position="169"/>
        <end position="202"/>
    </location>
</feature>
<keyword evidence="1" id="KW-0802">TPR repeat</keyword>
<dbReference type="STRING" id="369401.SAMN05428642_101252"/>
<dbReference type="PROSITE" id="PS50005">
    <property type="entry name" value="TPR"/>
    <property type="match status" value="1"/>
</dbReference>
<dbReference type="InterPro" id="IPR011990">
    <property type="entry name" value="TPR-like_helical_dom_sf"/>
</dbReference>
<sequence>MKWNLFLCLSVFVISYGFSQTIFNKDSLTVLADSLHNNSEYEKALLVRTHAIKLINNTSKEYQSYINAKYFHTNSSNLEFKSYNYHNLDKSITKKAREQYLDSALQSATKARDLYINAKYPDRIFQYQLQNRIYHQTAYLGNWKHALKEAQLGFKILKDTLSEKDKTFVDLIYDIGYIYSQLGDYSKAVKNYQTSLDLYKSIIGENHTDVAQAYNNIAVEYRNLGLRKKELESLLKAKSIWENIDEDDDKHFLYSCYGNLFYWYSYYGDYEKAEEYILKKKRLRALAKTTKVNGFLRNKEEIYIDKLSEWYDLMVHYSRKKDTINTIFYAQNILKSIPTDKNLLNFEVSKKSSTLKLYASLLKRDKPSEALRFLDKAISIQKNYKTKYYSDAFSYQLYKVELLIELNKYIEAESLLEELNDLSKNYDISNRFKLSIFKAKTAQSLLKTKKAQKYFDDAFLLLKNSDLGLEQIDIKDLKPLISFETIDGFLAMGDFYMEIYKNDDSKINFKKAIHRYLLASKIYNQLYLGQRYNERLFIINNSINDRLLNAASKSLENKSLLTKIINTIENNGSKLTWSKFVFSTQRQLLHLSQNLINEEESIKAQLNFYQNSIVSSKENSEEKIMLWKDKVYEWKESLSKIQDSIKQQSSTYHQFNIKAFDVATLQPTLKLDEGILKYILTEKDLYVFLILKENIYLLPSINKKVFVNTLKIGLQNLKNRNEDYQNSFKELKELLFNKINYQDYKKLTIIPDGALYYFPFEALLLDENMPLISYASSLMLYQEQNKTAVTFNKVNVGAFAVSNTNNRLPKTTTEIKNILNIFNGKAYINPSKNEFFKQASQYNVLHLAMHSNIDEVNPEFSSLNFYGEKMNKLLISELYNENFNANMAVLSACDTGNGFYENGEGVISLSRAFNYAGIPSTVMSLWKVDDEATEIIMTFFYKHLDFGETKDEALKNAKLDYLSNTEDPLLKHPYYWAGFVLTGNTNALVEYHNNWFYLLILPLLPIFIYRKSLFKFFKK</sequence>
<dbReference type="SMART" id="SM00028">
    <property type="entry name" value="TPR"/>
    <property type="match status" value="2"/>
</dbReference>
<evidence type="ECO:0000313" key="6">
    <source>
        <dbReference type="Proteomes" id="UP000182544"/>
    </source>
</evidence>
<dbReference type="Proteomes" id="UP000182544">
    <property type="component" value="Unassembled WGS sequence"/>
</dbReference>
<name>A0A1K2IAI8_9FLAO</name>
<dbReference type="Pfam" id="PF12770">
    <property type="entry name" value="CHAT"/>
    <property type="match status" value="1"/>
</dbReference>
<proteinExistence type="predicted"/>
<dbReference type="EMBL" id="FPKV01000001">
    <property type="protein sequence ID" value="SFZ89415.1"/>
    <property type="molecule type" value="Genomic_DNA"/>
</dbReference>
<dbReference type="PROSITE" id="PS50293">
    <property type="entry name" value="TPR_REGION"/>
    <property type="match status" value="1"/>
</dbReference>
<feature type="transmembrane region" description="Helical" evidence="3">
    <location>
        <begin position="995"/>
        <end position="1013"/>
    </location>
</feature>
<keyword evidence="3" id="KW-0812">Transmembrane</keyword>
<dbReference type="InterPro" id="IPR024983">
    <property type="entry name" value="CHAT_dom"/>
</dbReference>
<dbReference type="SUPFAM" id="SSF48452">
    <property type="entry name" value="TPR-like"/>
    <property type="match status" value="1"/>
</dbReference>
<keyword evidence="2" id="KW-0175">Coiled coil</keyword>
<dbReference type="RefSeq" id="WP_072399852.1">
    <property type="nucleotide sequence ID" value="NZ_FPKV01000001.1"/>
</dbReference>
<evidence type="ECO:0000256" key="3">
    <source>
        <dbReference type="SAM" id="Phobius"/>
    </source>
</evidence>
<dbReference type="Gene3D" id="1.25.40.10">
    <property type="entry name" value="Tetratricopeptide repeat domain"/>
    <property type="match status" value="1"/>
</dbReference>
<dbReference type="PANTHER" id="PTHR10098">
    <property type="entry name" value="RAPSYN-RELATED"/>
    <property type="match status" value="1"/>
</dbReference>
<keyword evidence="6" id="KW-1185">Reference proteome</keyword>
<keyword evidence="3" id="KW-0472">Membrane</keyword>